<feature type="region of interest" description="Disordered" evidence="4">
    <location>
        <begin position="1"/>
        <end position="24"/>
    </location>
</feature>
<evidence type="ECO:0000256" key="4">
    <source>
        <dbReference type="SAM" id="MobiDB-lite"/>
    </source>
</evidence>
<dbReference type="EMBL" id="CAMXCT020000556">
    <property type="protein sequence ID" value="CAL1133739.1"/>
    <property type="molecule type" value="Genomic_DNA"/>
</dbReference>
<dbReference type="Proteomes" id="UP001152797">
    <property type="component" value="Unassembled WGS sequence"/>
</dbReference>
<evidence type="ECO:0000256" key="2">
    <source>
        <dbReference type="ARBA" id="ARBA00022676"/>
    </source>
</evidence>
<dbReference type="GO" id="GO:0016757">
    <property type="term" value="F:glycosyltransferase activity"/>
    <property type="evidence" value="ECO:0007669"/>
    <property type="project" value="UniProtKB-KW"/>
</dbReference>
<dbReference type="PANTHER" id="PTHR31306:SF4">
    <property type="entry name" value="ALPHA-1,2-GALACTOSYLTRANSFERASE"/>
    <property type="match status" value="1"/>
</dbReference>
<dbReference type="GO" id="GO:0006487">
    <property type="term" value="P:protein N-linked glycosylation"/>
    <property type="evidence" value="ECO:0007669"/>
    <property type="project" value="TreeGrafter"/>
</dbReference>
<evidence type="ECO:0000313" key="7">
    <source>
        <dbReference type="Proteomes" id="UP001152797"/>
    </source>
</evidence>
<dbReference type="OrthoDB" id="205108at2759"/>
<comment type="caution">
    <text evidence="5">The sequence shown here is derived from an EMBL/GenBank/DDBJ whole genome shotgun (WGS) entry which is preliminary data.</text>
</comment>
<comment type="similarity">
    <text evidence="1">Belongs to the glycosyltransferase 34 family.</text>
</comment>
<proteinExistence type="inferred from homology"/>
<dbReference type="PANTHER" id="PTHR31306">
    <property type="entry name" value="ALPHA-1,6-MANNOSYLTRANSFERASE MNN11-RELATED"/>
    <property type="match status" value="1"/>
</dbReference>
<dbReference type="Gene3D" id="3.90.550.10">
    <property type="entry name" value="Spore Coat Polysaccharide Biosynthesis Protein SpsA, Chain A"/>
    <property type="match status" value="1"/>
</dbReference>
<dbReference type="EMBL" id="CAMXCT030000556">
    <property type="protein sequence ID" value="CAL4767676.1"/>
    <property type="molecule type" value="Genomic_DNA"/>
</dbReference>
<dbReference type="InterPro" id="IPR008630">
    <property type="entry name" value="Glyco_trans_34"/>
</dbReference>
<evidence type="ECO:0000256" key="3">
    <source>
        <dbReference type="ARBA" id="ARBA00022679"/>
    </source>
</evidence>
<evidence type="ECO:0000313" key="6">
    <source>
        <dbReference type="EMBL" id="CAL4767676.1"/>
    </source>
</evidence>
<organism evidence="5">
    <name type="scientific">Cladocopium goreaui</name>
    <dbReference type="NCBI Taxonomy" id="2562237"/>
    <lineage>
        <taxon>Eukaryota</taxon>
        <taxon>Sar</taxon>
        <taxon>Alveolata</taxon>
        <taxon>Dinophyceae</taxon>
        <taxon>Suessiales</taxon>
        <taxon>Symbiodiniaceae</taxon>
        <taxon>Cladocopium</taxon>
    </lineage>
</organism>
<reference evidence="6 7" key="2">
    <citation type="submission" date="2024-05" db="EMBL/GenBank/DDBJ databases">
        <authorList>
            <person name="Chen Y."/>
            <person name="Shah S."/>
            <person name="Dougan E. K."/>
            <person name="Thang M."/>
            <person name="Chan C."/>
        </authorList>
    </citation>
    <scope>NUCLEOTIDE SEQUENCE [LARGE SCALE GENOMIC DNA]</scope>
</reference>
<dbReference type="EMBL" id="CAMXCT010000556">
    <property type="protein sequence ID" value="CAI3980364.1"/>
    <property type="molecule type" value="Genomic_DNA"/>
</dbReference>
<keyword evidence="2" id="KW-0328">Glycosyltransferase</keyword>
<evidence type="ECO:0000256" key="1">
    <source>
        <dbReference type="ARBA" id="ARBA00005664"/>
    </source>
</evidence>
<sequence>MDSAREHCAGAGPVPPPNSPNARAELEPLDLQDGLRSGHRRGAADNLWNDLAAYLQPQEASAERLSILSSTLEDILMPFGVVDPTVALGCPLGTSAALQELASVCVGLLGEGCLQRGLRLLHLSKLFMLFQFNDFGAWFSFSRWRTDMQRIASSSQALHSAAKSQTAGAVGAVDVVDPSFKEPGWRIGLVTYCNYNNSATNLTAQSRSSKGAYAKKHGYKLLHIEEPFVTQAHPWMNKLIAIQRNLEDYDWLFWVDCDLFFMNPAKTVDALIHAAFTRTPDASLLIAEDGMMLNSGSFLLRNNAWGKDFLARTVDLLSAPMPQSFQHMPWHEQAPLMYLGLVPSVLEGLQSPSMPGPLSAGYDSHVVLLRQRALNSYPQELVQKTKHALPHDGFEEGDLVISFNGCSSVLGRDFCEDMYQRYHDESA</sequence>
<dbReference type="InterPro" id="IPR029044">
    <property type="entry name" value="Nucleotide-diphossugar_trans"/>
</dbReference>
<protein>
    <submittedName>
        <fullName evidence="6">Probable alpha-1,6-mannosyltransferase MNN10 (Bu d emergence delay protein 1) (Mannan polymerase II complex MNN10 subunit) (M-Pol II subunit MNN10)</fullName>
    </submittedName>
</protein>
<dbReference type="GO" id="GO:0000139">
    <property type="term" value="C:Golgi membrane"/>
    <property type="evidence" value="ECO:0007669"/>
    <property type="project" value="TreeGrafter"/>
</dbReference>
<reference evidence="5" key="1">
    <citation type="submission" date="2022-10" db="EMBL/GenBank/DDBJ databases">
        <authorList>
            <person name="Chen Y."/>
            <person name="Dougan E. K."/>
            <person name="Chan C."/>
            <person name="Rhodes N."/>
            <person name="Thang M."/>
        </authorList>
    </citation>
    <scope>NUCLEOTIDE SEQUENCE</scope>
</reference>
<accession>A0A9P1BVS0</accession>
<gene>
    <name evidence="5" type="ORF">C1SCF055_LOCUS8243</name>
</gene>
<name>A0A9P1BVS0_9DINO</name>
<dbReference type="SUPFAM" id="SSF53448">
    <property type="entry name" value="Nucleotide-diphospho-sugar transferases"/>
    <property type="match status" value="1"/>
</dbReference>
<dbReference type="Pfam" id="PF05637">
    <property type="entry name" value="Glyco_transf_34"/>
    <property type="match status" value="1"/>
</dbReference>
<keyword evidence="7" id="KW-1185">Reference proteome</keyword>
<evidence type="ECO:0000313" key="5">
    <source>
        <dbReference type="EMBL" id="CAI3980364.1"/>
    </source>
</evidence>
<dbReference type="AlphaFoldDB" id="A0A9P1BVS0"/>
<keyword evidence="3" id="KW-0808">Transferase</keyword>